<reference evidence="3 4" key="1">
    <citation type="journal article" date="2024" name="bioRxiv">
        <title>A reference genome for Trichogramma kaykai: A tiny desert-dwelling parasitoid wasp with competing sex-ratio distorters.</title>
        <authorList>
            <person name="Culotta J."/>
            <person name="Lindsey A.R."/>
        </authorList>
    </citation>
    <scope>NUCLEOTIDE SEQUENCE [LARGE SCALE GENOMIC DNA]</scope>
    <source>
        <strain evidence="3 4">KSX58</strain>
    </source>
</reference>
<dbReference type="EMBL" id="JBJJXI010000106">
    <property type="protein sequence ID" value="KAL3392274.1"/>
    <property type="molecule type" value="Genomic_DNA"/>
</dbReference>
<feature type="region of interest" description="Disordered" evidence="1">
    <location>
        <begin position="290"/>
        <end position="366"/>
    </location>
</feature>
<organism evidence="3 4">
    <name type="scientific">Trichogramma kaykai</name>
    <dbReference type="NCBI Taxonomy" id="54128"/>
    <lineage>
        <taxon>Eukaryota</taxon>
        <taxon>Metazoa</taxon>
        <taxon>Ecdysozoa</taxon>
        <taxon>Arthropoda</taxon>
        <taxon>Hexapoda</taxon>
        <taxon>Insecta</taxon>
        <taxon>Pterygota</taxon>
        <taxon>Neoptera</taxon>
        <taxon>Endopterygota</taxon>
        <taxon>Hymenoptera</taxon>
        <taxon>Apocrita</taxon>
        <taxon>Proctotrupomorpha</taxon>
        <taxon>Chalcidoidea</taxon>
        <taxon>Trichogrammatidae</taxon>
        <taxon>Trichogramma</taxon>
    </lineage>
</organism>
<feature type="compositionally biased region" description="Basic and acidic residues" evidence="1">
    <location>
        <begin position="311"/>
        <end position="322"/>
    </location>
</feature>
<name>A0ABD2WHS9_9HYME</name>
<evidence type="ECO:0000256" key="1">
    <source>
        <dbReference type="SAM" id="MobiDB-lite"/>
    </source>
</evidence>
<sequence>MPVGHSPPRTRSKARLEVKDSSTSEFPLLVVTKQPVAPISPPPQLGRGTPPPSPEGNIRDAQAGQEPLVIEPRDEQHLLPQPQQEPLPQQQQPQQQQPPVDQHLPIQVNEINPEMANQVPPALNSWEAFAQALMAPRPVLAEFHGLDYENPSTYLTKCTEYFTALQVPEAQKVSVLEKGLKGNAEKWWKCYQPMGLTYDGFSELLKAQFDGQALKSSLVAKLYGTAQGEKEIVGTFLQTKYMLYGRLRPDETEATKVATLIELLRPSIRKMIRSHNVGTFAELLSKAQEVEKDETDEKQQSNPKPKAIDQGQKDPPRTEKTLPKCYYCPGYHYNRNCPTREGAPKENWRGGGTPPAPPTQPPADQH</sequence>
<accession>A0ABD2WHS9</accession>
<evidence type="ECO:0000259" key="2">
    <source>
        <dbReference type="Pfam" id="PF19259"/>
    </source>
</evidence>
<dbReference type="InterPro" id="IPR045358">
    <property type="entry name" value="Ty3_capsid"/>
</dbReference>
<keyword evidence="4" id="KW-1185">Reference proteome</keyword>
<feature type="domain" description="Ty3 transposon capsid-like protein" evidence="2">
    <location>
        <begin position="165"/>
        <end position="292"/>
    </location>
</feature>
<feature type="compositionally biased region" description="Pro residues" evidence="1">
    <location>
        <begin position="354"/>
        <end position="366"/>
    </location>
</feature>
<feature type="compositionally biased region" description="Pro residues" evidence="1">
    <location>
        <begin position="38"/>
        <end position="54"/>
    </location>
</feature>
<dbReference type="Pfam" id="PF19259">
    <property type="entry name" value="Ty3_capsid"/>
    <property type="match status" value="1"/>
</dbReference>
<protein>
    <recommendedName>
        <fullName evidence="2">Ty3 transposon capsid-like protein domain-containing protein</fullName>
    </recommendedName>
</protein>
<evidence type="ECO:0000313" key="4">
    <source>
        <dbReference type="Proteomes" id="UP001627154"/>
    </source>
</evidence>
<dbReference type="AlphaFoldDB" id="A0ABD2WHS9"/>
<proteinExistence type="predicted"/>
<feature type="region of interest" description="Disordered" evidence="1">
    <location>
        <begin position="1"/>
        <end position="73"/>
    </location>
</feature>
<gene>
    <name evidence="3" type="ORF">TKK_013103</name>
</gene>
<comment type="caution">
    <text evidence="3">The sequence shown here is derived from an EMBL/GenBank/DDBJ whole genome shotgun (WGS) entry which is preliminary data.</text>
</comment>
<dbReference type="Proteomes" id="UP001627154">
    <property type="component" value="Unassembled WGS sequence"/>
</dbReference>
<evidence type="ECO:0000313" key="3">
    <source>
        <dbReference type="EMBL" id="KAL3392274.1"/>
    </source>
</evidence>